<evidence type="ECO:0000313" key="2">
    <source>
        <dbReference type="EMBL" id="VEB45153.1"/>
    </source>
</evidence>
<evidence type="ECO:0000313" key="3">
    <source>
        <dbReference type="Proteomes" id="UP000275777"/>
    </source>
</evidence>
<keyword evidence="2" id="KW-0032">Aminotransferase</keyword>
<dbReference type="PANTHER" id="PTHR30244">
    <property type="entry name" value="TRANSAMINASE"/>
    <property type="match status" value="1"/>
</dbReference>
<proteinExistence type="inferred from homology"/>
<dbReference type="Proteomes" id="UP000275777">
    <property type="component" value="Chromosome"/>
</dbReference>
<dbReference type="InterPro" id="IPR000653">
    <property type="entry name" value="DegT/StrS_aminotransferase"/>
</dbReference>
<gene>
    <name evidence="2" type="primary">btrR</name>
    <name evidence="2" type="ORF">NCTC9695_05658</name>
</gene>
<dbReference type="PANTHER" id="PTHR30244:SF34">
    <property type="entry name" value="DTDP-4-AMINO-4,6-DIDEOXYGALACTOSE TRANSAMINASE"/>
    <property type="match status" value="1"/>
</dbReference>
<reference evidence="2 3" key="1">
    <citation type="submission" date="2018-12" db="EMBL/GenBank/DDBJ databases">
        <authorList>
            <consortium name="Pathogen Informatics"/>
        </authorList>
    </citation>
    <scope>NUCLEOTIDE SEQUENCE [LARGE SCALE GENOMIC DNA]</scope>
    <source>
        <strain evidence="2 3">NCTC9695</strain>
    </source>
</reference>
<protein>
    <submittedName>
        <fullName evidence="2">L-glutamine:2-deoxy-scyllo-inosose aminotransferase</fullName>
        <ecNumber evidence="2">2.6.1.-</ecNumber>
    </submittedName>
</protein>
<dbReference type="GO" id="GO:0008483">
    <property type="term" value="F:transaminase activity"/>
    <property type="evidence" value="ECO:0007669"/>
    <property type="project" value="UniProtKB-KW"/>
</dbReference>
<dbReference type="EMBL" id="LR134182">
    <property type="protein sequence ID" value="VEB45153.1"/>
    <property type="molecule type" value="Genomic_DNA"/>
</dbReference>
<dbReference type="Pfam" id="PF01041">
    <property type="entry name" value="DegT_DnrJ_EryC1"/>
    <property type="match status" value="1"/>
</dbReference>
<dbReference type="EC" id="2.6.1.-" evidence="2"/>
<accession>A0A3S4IJM2</accession>
<organism evidence="2 3">
    <name type="scientific">Chromobacterium violaceum</name>
    <dbReference type="NCBI Taxonomy" id="536"/>
    <lineage>
        <taxon>Bacteria</taxon>
        <taxon>Pseudomonadati</taxon>
        <taxon>Pseudomonadota</taxon>
        <taxon>Betaproteobacteria</taxon>
        <taxon>Neisseriales</taxon>
        <taxon>Chromobacteriaceae</taxon>
        <taxon>Chromobacterium</taxon>
    </lineage>
</organism>
<dbReference type="AlphaFoldDB" id="A0A3S4IJM2"/>
<evidence type="ECO:0000256" key="1">
    <source>
        <dbReference type="ARBA" id="ARBA00037999"/>
    </source>
</evidence>
<sequence length="156" mass="16762">MPVFVDVQLPTYNIDADLLEAALSPRTKAIMIAHTLGNPFDLDKVAAFARKHGLWLVEDCCDALGSTFNGRKVGTFGDIGTLSFYPAHHITMGEGGAVFTRDPQLRLIMESVRDWAATAIARRARTIPAASAFPGSWANCPAATTTSTPIPTWGTT</sequence>
<dbReference type="InterPro" id="IPR015424">
    <property type="entry name" value="PyrdxlP-dep_Trfase"/>
</dbReference>
<dbReference type="GO" id="GO:0000271">
    <property type="term" value="P:polysaccharide biosynthetic process"/>
    <property type="evidence" value="ECO:0007669"/>
    <property type="project" value="TreeGrafter"/>
</dbReference>
<dbReference type="SUPFAM" id="SSF53383">
    <property type="entry name" value="PLP-dependent transferases"/>
    <property type="match status" value="1"/>
</dbReference>
<dbReference type="Gene3D" id="3.40.640.10">
    <property type="entry name" value="Type I PLP-dependent aspartate aminotransferase-like (Major domain)"/>
    <property type="match status" value="1"/>
</dbReference>
<name>A0A3S4IJM2_CHRVL</name>
<dbReference type="InterPro" id="IPR015421">
    <property type="entry name" value="PyrdxlP-dep_Trfase_major"/>
</dbReference>
<dbReference type="GO" id="GO:0030170">
    <property type="term" value="F:pyridoxal phosphate binding"/>
    <property type="evidence" value="ECO:0007669"/>
    <property type="project" value="TreeGrafter"/>
</dbReference>
<comment type="similarity">
    <text evidence="1">Belongs to the DegT/DnrJ/EryC1 family.</text>
</comment>
<keyword evidence="2" id="KW-0808">Transferase</keyword>